<feature type="region of interest" description="Disordered" evidence="1">
    <location>
        <begin position="975"/>
        <end position="1040"/>
    </location>
</feature>
<dbReference type="PROSITE" id="PS50238">
    <property type="entry name" value="RHOGAP"/>
    <property type="match status" value="1"/>
</dbReference>
<organism evidence="3 4">
    <name type="scientific">Grifola frondosa</name>
    <name type="common">Maitake</name>
    <name type="synonym">Polyporus frondosus</name>
    <dbReference type="NCBI Taxonomy" id="5627"/>
    <lineage>
        <taxon>Eukaryota</taxon>
        <taxon>Fungi</taxon>
        <taxon>Dikarya</taxon>
        <taxon>Basidiomycota</taxon>
        <taxon>Agaricomycotina</taxon>
        <taxon>Agaricomycetes</taxon>
        <taxon>Polyporales</taxon>
        <taxon>Grifolaceae</taxon>
        <taxon>Grifola</taxon>
    </lineage>
</organism>
<protein>
    <recommendedName>
        <fullName evidence="2">Rho-GAP domain-containing protein</fullName>
    </recommendedName>
</protein>
<dbReference type="Gene3D" id="1.10.555.10">
    <property type="entry name" value="Rho GTPase activation protein"/>
    <property type="match status" value="1"/>
</dbReference>
<feature type="compositionally biased region" description="Low complexity" evidence="1">
    <location>
        <begin position="239"/>
        <end position="251"/>
    </location>
</feature>
<dbReference type="GO" id="GO:0007264">
    <property type="term" value="P:small GTPase-mediated signal transduction"/>
    <property type="evidence" value="ECO:0007669"/>
    <property type="project" value="InterPro"/>
</dbReference>
<feature type="region of interest" description="Disordered" evidence="1">
    <location>
        <begin position="366"/>
        <end position="408"/>
    </location>
</feature>
<dbReference type="InterPro" id="IPR008936">
    <property type="entry name" value="Rho_GTPase_activation_prot"/>
</dbReference>
<feature type="region of interest" description="Disordered" evidence="1">
    <location>
        <begin position="882"/>
        <end position="920"/>
    </location>
</feature>
<feature type="compositionally biased region" description="Polar residues" evidence="1">
    <location>
        <begin position="59"/>
        <end position="75"/>
    </location>
</feature>
<feature type="compositionally biased region" description="Low complexity" evidence="1">
    <location>
        <begin position="475"/>
        <end position="489"/>
    </location>
</feature>
<comment type="caution">
    <text evidence="3">The sequence shown here is derived from an EMBL/GenBank/DDBJ whole genome shotgun (WGS) entry which is preliminary data.</text>
</comment>
<feature type="compositionally biased region" description="Low complexity" evidence="1">
    <location>
        <begin position="976"/>
        <end position="1011"/>
    </location>
</feature>
<sequence>MPFAKQHHQPQQQLRNKDAHAYSTSSVSTSVSSDSLSSSLSSSAALSDLLPAAPSNSSQSDIPTDHSLSSLSPPSKNRFFPLSLSSAPLRSAPETKANMGQSYSRPVAPAISPSQSSSSTTGGRIKRVWAGRRKKSEDISAFFSGALKGKDRDPSDASSVTPPTSTSDRSHSHSIPPGPDESKLTLQTASNIFGAKTSSQTPKSPKFSGSAPPPPPPKPAVQAWISSESLPPMTPAKDAQQSAPVAASRPSVSPPPIRLVRNGDGESEKATFSLRERVVPSQDKEKMKEDWRKSDSTMASHSTIRPGALSGNRSPRPVSLAESSHSGNTIVPVNKRLSALITDAEFTMFEEESDGADVDQGIIARVTSSGGPSPSGSVKARNRRSPPATYSPGRFFSDSGPTSPLASARDIPTLTRAAATGIISPTNAGGTTQNTGHNIRGRLAAWTAVSASSSPVSRNRPLPPPPSITQSRRPATSSGSSAAQLSSRQTAVSMSGSLAPAAGLASFGKRAVEKVVGRAWAGSARVHQSGPIPMPSSGGWKSRRRGHHGFSGASSVHSSLTSSSSECDQFVTVGPNLGMRLRGPRLNSLGVPIAGGLVFKRDLQTCVRETAIDDVLRQMAFEAQDYVMTNGGVKPLEARLLPALALRCAQHILKWGVQEEGLFRVSGRSSHVAKLRSEFDAGADYDMADCDPSDLDPHAVASIFKTYLRELPENILTTTLIPYFESALSAEDDMNIGTDSAIHLAPGNKGPSIPRNNSSMALRKPPSLSTLAMPSFAGVRSVSDSLLSALACLVARLPRENRDILYTVVELIKATVAHSKETKMPLGNLLLVFCPSLNMSPSLLRVLCEADSIWEGVPKDSIDPTVLDIKDESQVEVIDVQASGSPAESSAEKCPDRTQPPGERISAASEDPDTDGDDDALYTLASTTLSFDDDPMADSSKNRKFESVLPPFVPIDPITPVSPLDDSASFVSALEPPSVVPTRSPSPVSDDPQVPPLTSSSDSLDYPSSMSEELASPQVSSCDELGSNKPGLASQDSFTIPETVDLSLPATPRRTAMNVPFPSSGSAPHTPVSQRKSFALLSLPPLRSESSPSATTDPYGRPKRVKRPSLHLLFSRKSTASLCSAAAAAPISAAASVPAFTQQSSTPVFWQAPQMSVTSLPPKLDTSISSSPILALDEMSSQLKGKLDTLTSSGTALRLSSSTPVWRQDCSHHQYRGRHRRDRSCR</sequence>
<feature type="region of interest" description="Disordered" evidence="1">
    <location>
        <begin position="1083"/>
        <end position="1104"/>
    </location>
</feature>
<feature type="region of interest" description="Disordered" evidence="1">
    <location>
        <begin position="522"/>
        <end position="561"/>
    </location>
</feature>
<dbReference type="SMART" id="SM00324">
    <property type="entry name" value="RhoGAP"/>
    <property type="match status" value="1"/>
</dbReference>
<accession>A0A1C7LTI6</accession>
<feature type="compositionally biased region" description="Acidic residues" evidence="1">
    <location>
        <begin position="910"/>
        <end position="920"/>
    </location>
</feature>
<feature type="compositionally biased region" description="Basic and acidic residues" evidence="1">
    <location>
        <begin position="261"/>
        <end position="295"/>
    </location>
</feature>
<proteinExistence type="predicted"/>
<dbReference type="PANTHER" id="PTHR12783">
    <property type="entry name" value="RALA BINDING PROTEIN 1 RALBP1"/>
    <property type="match status" value="1"/>
</dbReference>
<dbReference type="AlphaFoldDB" id="A0A1C7LTI6"/>
<dbReference type="PANTHER" id="PTHR12783:SF5">
    <property type="entry name" value="RALA-BINDING PROTEIN 1"/>
    <property type="match status" value="1"/>
</dbReference>
<feature type="compositionally biased region" description="Low complexity" evidence="1">
    <location>
        <begin position="78"/>
        <end position="92"/>
    </location>
</feature>
<gene>
    <name evidence="3" type="ORF">A0H81_11921</name>
</gene>
<feature type="compositionally biased region" description="Polar residues" evidence="1">
    <location>
        <begin position="1061"/>
        <end position="1074"/>
    </location>
</feature>
<evidence type="ECO:0000313" key="4">
    <source>
        <dbReference type="Proteomes" id="UP000092993"/>
    </source>
</evidence>
<dbReference type="EMBL" id="LUGG01000022">
    <property type="protein sequence ID" value="OBZ68063.1"/>
    <property type="molecule type" value="Genomic_DNA"/>
</dbReference>
<dbReference type="InterPro" id="IPR000198">
    <property type="entry name" value="RhoGAP_dom"/>
</dbReference>
<dbReference type="SUPFAM" id="SSF48350">
    <property type="entry name" value="GTPase activation domain, GAP"/>
    <property type="match status" value="1"/>
</dbReference>
<keyword evidence="4" id="KW-1185">Reference proteome</keyword>
<dbReference type="OrthoDB" id="185175at2759"/>
<dbReference type="InterPro" id="IPR039767">
    <property type="entry name" value="RALBP1"/>
</dbReference>
<evidence type="ECO:0000256" key="1">
    <source>
        <dbReference type="SAM" id="MobiDB-lite"/>
    </source>
</evidence>
<evidence type="ECO:0000313" key="3">
    <source>
        <dbReference type="EMBL" id="OBZ68063.1"/>
    </source>
</evidence>
<feature type="compositionally biased region" description="Polar residues" evidence="1">
    <location>
        <begin position="184"/>
        <end position="201"/>
    </location>
</feature>
<feature type="domain" description="Rho-GAP" evidence="2">
    <location>
        <begin position="634"/>
        <end position="878"/>
    </location>
</feature>
<feature type="compositionally biased region" description="Basic residues" evidence="1">
    <location>
        <begin position="124"/>
        <end position="134"/>
    </location>
</feature>
<feature type="compositionally biased region" description="Low complexity" evidence="1">
    <location>
        <begin position="23"/>
        <end position="38"/>
    </location>
</feature>
<dbReference type="GO" id="GO:0031267">
    <property type="term" value="F:small GTPase binding"/>
    <property type="evidence" value="ECO:0007669"/>
    <property type="project" value="InterPro"/>
</dbReference>
<dbReference type="GO" id="GO:0005096">
    <property type="term" value="F:GTPase activator activity"/>
    <property type="evidence" value="ECO:0007669"/>
    <property type="project" value="InterPro"/>
</dbReference>
<feature type="compositionally biased region" description="Low complexity" evidence="1">
    <location>
        <begin position="368"/>
        <end position="377"/>
    </location>
</feature>
<dbReference type="Pfam" id="PF00620">
    <property type="entry name" value="RhoGAP"/>
    <property type="match status" value="2"/>
</dbReference>
<feature type="region of interest" description="Disordered" evidence="1">
    <location>
        <begin position="450"/>
        <end position="489"/>
    </location>
</feature>
<name>A0A1C7LTI6_GRIFR</name>
<evidence type="ECO:0000259" key="2">
    <source>
        <dbReference type="PROSITE" id="PS50238"/>
    </source>
</evidence>
<feature type="region of interest" description="Disordered" evidence="1">
    <location>
        <begin position="50"/>
        <end position="326"/>
    </location>
</feature>
<dbReference type="Proteomes" id="UP000092993">
    <property type="component" value="Unassembled WGS sequence"/>
</dbReference>
<dbReference type="OMA" id="RCAQHIL"/>
<feature type="region of interest" description="Disordered" evidence="1">
    <location>
        <begin position="1055"/>
        <end position="1074"/>
    </location>
</feature>
<feature type="compositionally biased region" description="Polar residues" evidence="1">
    <location>
        <begin position="156"/>
        <end position="167"/>
    </location>
</feature>
<feature type="compositionally biased region" description="Low complexity" evidence="1">
    <location>
        <begin position="551"/>
        <end position="561"/>
    </location>
</feature>
<reference evidence="3 4" key="1">
    <citation type="submission" date="2016-03" db="EMBL/GenBank/DDBJ databases">
        <title>Whole genome sequencing of Grifola frondosa 9006-11.</title>
        <authorList>
            <person name="Min B."/>
            <person name="Park H."/>
            <person name="Kim J.-G."/>
            <person name="Cho H."/>
            <person name="Oh Y.-L."/>
            <person name="Kong W.-S."/>
            <person name="Choi I.-G."/>
        </authorList>
    </citation>
    <scope>NUCLEOTIDE SEQUENCE [LARGE SCALE GENOMIC DNA]</scope>
    <source>
        <strain evidence="3 4">9006-11</strain>
    </source>
</reference>
<feature type="compositionally biased region" description="Low complexity" evidence="1">
    <location>
        <begin position="1083"/>
        <end position="1093"/>
    </location>
</feature>
<feature type="region of interest" description="Disordered" evidence="1">
    <location>
        <begin position="1"/>
        <end position="38"/>
    </location>
</feature>
<dbReference type="STRING" id="5627.A0A1C7LTI6"/>